<name>A0A0K0N766_9CAUD</name>
<protein>
    <submittedName>
        <fullName evidence="2">Uncharacterized protein</fullName>
    </submittedName>
</protein>
<feature type="region of interest" description="Disordered" evidence="1">
    <location>
        <begin position="99"/>
        <end position="131"/>
    </location>
</feature>
<keyword evidence="3" id="KW-1185">Reference proteome</keyword>
<evidence type="ECO:0000313" key="3">
    <source>
        <dbReference type="Proteomes" id="UP000221359"/>
    </source>
</evidence>
<accession>A0A0K0N766</accession>
<dbReference type="EMBL" id="KR063281">
    <property type="protein sequence ID" value="AKJ72593.1"/>
    <property type="molecule type" value="Genomic_DNA"/>
</dbReference>
<organism evidence="2 3">
    <name type="scientific">Gordonia phage GMA2</name>
    <dbReference type="NCBI Taxonomy" id="1647283"/>
    <lineage>
        <taxon>Viruses</taxon>
        <taxon>Duplodnaviria</taxon>
        <taxon>Heunggongvirae</taxon>
        <taxon>Uroviricota</taxon>
        <taxon>Caudoviricetes</taxon>
        <taxon>Gimaduovirus</taxon>
        <taxon>Gimaduovirus GMA2</taxon>
    </lineage>
</organism>
<dbReference type="Proteomes" id="UP000221359">
    <property type="component" value="Segment"/>
</dbReference>
<evidence type="ECO:0000313" key="2">
    <source>
        <dbReference type="EMBL" id="AKJ72593.1"/>
    </source>
</evidence>
<evidence type="ECO:0000256" key="1">
    <source>
        <dbReference type="SAM" id="MobiDB-lite"/>
    </source>
</evidence>
<gene>
    <name evidence="2" type="ORF">GMA2_55</name>
</gene>
<sequence length="131" mass="13950">MTAGPSLVQTLWNELDGITSDALERDDRDSVEYAKLAGLGRGLATAVMIMCTPAFESTDQVIALSVRRVTAKQRGEEAPATPGFMGPGQTMDMMRQAAMTSVSGAGEASTTTADAHSDNKRRRSTRVKEAI</sequence>
<feature type="region of interest" description="Disordered" evidence="1">
    <location>
        <begin position="71"/>
        <end position="90"/>
    </location>
</feature>
<feature type="compositionally biased region" description="Polar residues" evidence="1">
    <location>
        <begin position="99"/>
        <end position="114"/>
    </location>
</feature>
<proteinExistence type="predicted"/>
<reference evidence="2 3" key="1">
    <citation type="journal article" date="2015" name="PLoS ONE">
        <title>Lysis to Kill: Evaluation of the Lytic Abilities, and Genomics of Nine Bacteriophages Infective for Gordonia spp. and Their Potential Use in Activated Sludge Foam Biocontrol.</title>
        <authorList>
            <person name="Dyson Z.A."/>
            <person name="Tucci J."/>
            <person name="Seviour R.J."/>
            <person name="Petrovski S."/>
        </authorList>
    </citation>
    <scope>NUCLEOTIDE SEQUENCE [LARGE SCALE GENOMIC DNA]</scope>
</reference>